<keyword evidence="2" id="KW-1185">Reference proteome</keyword>
<gene>
    <name evidence="1" type="ORF">SS1G_08721</name>
</gene>
<accession>A7ETR4</accession>
<proteinExistence type="predicted"/>
<protein>
    <submittedName>
        <fullName evidence="1">Uncharacterized protein</fullName>
    </submittedName>
</protein>
<evidence type="ECO:0000313" key="2">
    <source>
        <dbReference type="Proteomes" id="UP000001312"/>
    </source>
</evidence>
<reference evidence="2" key="1">
    <citation type="journal article" date="2011" name="PLoS Genet.">
        <title>Genomic analysis of the necrotrophic fungal pathogens Sclerotinia sclerotiorum and Botrytis cinerea.</title>
        <authorList>
            <person name="Amselem J."/>
            <person name="Cuomo C.A."/>
            <person name="van Kan J.A."/>
            <person name="Viaud M."/>
            <person name="Benito E.P."/>
            <person name="Couloux A."/>
            <person name="Coutinho P.M."/>
            <person name="de Vries R.P."/>
            <person name="Dyer P.S."/>
            <person name="Fillinger S."/>
            <person name="Fournier E."/>
            <person name="Gout L."/>
            <person name="Hahn M."/>
            <person name="Kohn L."/>
            <person name="Lapalu N."/>
            <person name="Plummer K.M."/>
            <person name="Pradier J.M."/>
            <person name="Quevillon E."/>
            <person name="Sharon A."/>
            <person name="Simon A."/>
            <person name="ten Have A."/>
            <person name="Tudzynski B."/>
            <person name="Tudzynski P."/>
            <person name="Wincker P."/>
            <person name="Andrew M."/>
            <person name="Anthouard V."/>
            <person name="Beever R.E."/>
            <person name="Beffa R."/>
            <person name="Benoit I."/>
            <person name="Bouzid O."/>
            <person name="Brault B."/>
            <person name="Chen Z."/>
            <person name="Choquer M."/>
            <person name="Collemare J."/>
            <person name="Cotton P."/>
            <person name="Danchin E.G."/>
            <person name="Da Silva C."/>
            <person name="Gautier A."/>
            <person name="Giraud C."/>
            <person name="Giraud T."/>
            <person name="Gonzalez C."/>
            <person name="Grossetete S."/>
            <person name="Guldener U."/>
            <person name="Henrissat B."/>
            <person name="Howlett B.J."/>
            <person name="Kodira C."/>
            <person name="Kretschmer M."/>
            <person name="Lappartient A."/>
            <person name="Leroch M."/>
            <person name="Levis C."/>
            <person name="Mauceli E."/>
            <person name="Neuveglise C."/>
            <person name="Oeser B."/>
            <person name="Pearson M."/>
            <person name="Poulain J."/>
            <person name="Poussereau N."/>
            <person name="Quesneville H."/>
            <person name="Rascle C."/>
            <person name="Schumacher J."/>
            <person name="Segurens B."/>
            <person name="Sexton A."/>
            <person name="Silva E."/>
            <person name="Sirven C."/>
            <person name="Soanes D.M."/>
            <person name="Talbot N.J."/>
            <person name="Templeton M."/>
            <person name="Yandava C."/>
            <person name="Yarden O."/>
            <person name="Zeng Q."/>
            <person name="Rollins J.A."/>
            <person name="Lebrun M.H."/>
            <person name="Dickman M."/>
        </authorList>
    </citation>
    <scope>NUCLEOTIDE SEQUENCE [LARGE SCALE GENOMIC DNA]</scope>
    <source>
        <strain evidence="2">ATCC 18683 / 1980 / Ss-1</strain>
    </source>
</reference>
<dbReference type="AlphaFoldDB" id="A7ETR4"/>
<dbReference type="RefSeq" id="XP_001589957.1">
    <property type="nucleotide sequence ID" value="XM_001589907.1"/>
</dbReference>
<organism evidence="1 2">
    <name type="scientific">Sclerotinia sclerotiorum (strain ATCC 18683 / 1980 / Ss-1)</name>
    <name type="common">White mold</name>
    <name type="synonym">Whetzelinia sclerotiorum</name>
    <dbReference type="NCBI Taxonomy" id="665079"/>
    <lineage>
        <taxon>Eukaryota</taxon>
        <taxon>Fungi</taxon>
        <taxon>Dikarya</taxon>
        <taxon>Ascomycota</taxon>
        <taxon>Pezizomycotina</taxon>
        <taxon>Leotiomycetes</taxon>
        <taxon>Helotiales</taxon>
        <taxon>Sclerotiniaceae</taxon>
        <taxon>Sclerotinia</taxon>
    </lineage>
</organism>
<dbReference type="InParanoid" id="A7ETR4"/>
<dbReference type="KEGG" id="ssl:SS1G_08721"/>
<dbReference type="Proteomes" id="UP000001312">
    <property type="component" value="Unassembled WGS sequence"/>
</dbReference>
<dbReference type="EMBL" id="CH476632">
    <property type="protein sequence ID" value="EDN92856.1"/>
    <property type="molecule type" value="Genomic_DNA"/>
</dbReference>
<dbReference type="GeneID" id="5486396"/>
<evidence type="ECO:0000313" key="1">
    <source>
        <dbReference type="EMBL" id="EDN92856.1"/>
    </source>
</evidence>
<name>A7ETR4_SCLS1</name>
<sequence>MEFAKLLTISVTAGKLSMDLVKGLKAPRKARLLLFFMHPLDSSSTCRKVFRCSFFESACLAGPTSFKANSGDEPSVMRIS</sequence>